<evidence type="ECO:0000313" key="2">
    <source>
        <dbReference type="EMBL" id="SMB87543.1"/>
    </source>
</evidence>
<accession>A0A1W1V2J3</accession>
<keyword evidence="1" id="KW-0812">Transmembrane</keyword>
<gene>
    <name evidence="2" type="ORF">SAMN00017477_1185</name>
</gene>
<reference evidence="3" key="1">
    <citation type="submission" date="2017-04" db="EMBL/GenBank/DDBJ databases">
        <authorList>
            <person name="Varghese N."/>
            <person name="Submissions S."/>
        </authorList>
    </citation>
    <scope>NUCLEOTIDE SEQUENCE [LARGE SCALE GENOMIC DNA]</scope>
    <source>
        <strain evidence="3">DSM 20463</strain>
    </source>
</reference>
<dbReference type="AlphaFoldDB" id="A0A1W1V2J3"/>
<protein>
    <submittedName>
        <fullName evidence="2">Uncharacterized protein</fullName>
    </submittedName>
</protein>
<proteinExistence type="predicted"/>
<keyword evidence="1" id="KW-1133">Transmembrane helix</keyword>
<feature type="transmembrane region" description="Helical" evidence="1">
    <location>
        <begin position="135"/>
        <end position="153"/>
    </location>
</feature>
<feature type="transmembrane region" description="Helical" evidence="1">
    <location>
        <begin position="12"/>
        <end position="33"/>
    </location>
</feature>
<keyword evidence="3" id="KW-1185">Reference proteome</keyword>
<dbReference type="EMBL" id="FWWR01000009">
    <property type="protein sequence ID" value="SMB87543.1"/>
    <property type="molecule type" value="Genomic_DNA"/>
</dbReference>
<name>A0A1W1V2J3_PEPAS</name>
<dbReference type="RefSeq" id="WP_084230756.1">
    <property type="nucleotide sequence ID" value="NZ_FWWR01000009.1"/>
</dbReference>
<keyword evidence="1" id="KW-0472">Membrane</keyword>
<dbReference type="Proteomes" id="UP000192368">
    <property type="component" value="Unassembled WGS sequence"/>
</dbReference>
<evidence type="ECO:0000313" key="3">
    <source>
        <dbReference type="Proteomes" id="UP000192368"/>
    </source>
</evidence>
<dbReference type="OrthoDB" id="9960717at2"/>
<evidence type="ECO:0000256" key="1">
    <source>
        <dbReference type="SAM" id="Phobius"/>
    </source>
</evidence>
<organism evidence="2 3">
    <name type="scientific">Peptoniphilus asaccharolyticus DSM 20463</name>
    <dbReference type="NCBI Taxonomy" id="573058"/>
    <lineage>
        <taxon>Bacteria</taxon>
        <taxon>Bacillati</taxon>
        <taxon>Bacillota</taxon>
        <taxon>Tissierellia</taxon>
        <taxon>Tissierellales</taxon>
        <taxon>Peptoniphilaceae</taxon>
        <taxon>Peptoniphilus</taxon>
    </lineage>
</organism>
<sequence>MKKNTYSFKSVILFLCTIFILYLFIDGVHFYPIKNIEENNSKLIYQNNFNSYESKLTNQSGNTIIYVFNKDNKVLFLAYLKSNIFNSYKLNSQFITTDNPSIDTVVEEQFFHKLVHISHEEISIVNAGPSNTLEVLFYILLFKLLLFIIKKFLF</sequence>